<dbReference type="SMART" id="SM00895">
    <property type="entry name" value="FCD"/>
    <property type="match status" value="1"/>
</dbReference>
<comment type="caution">
    <text evidence="6">The sequence shown here is derived from an EMBL/GenBank/DDBJ whole genome shotgun (WGS) entry which is preliminary data.</text>
</comment>
<feature type="region of interest" description="Disordered" evidence="4">
    <location>
        <begin position="1"/>
        <end position="31"/>
    </location>
</feature>
<name>A0A327KS37_9BRAD</name>
<gene>
    <name evidence="6" type="ORF">CH338_04230</name>
</gene>
<feature type="domain" description="HTH gntR-type" evidence="5">
    <location>
        <begin position="40"/>
        <end position="107"/>
    </location>
</feature>
<proteinExistence type="predicted"/>
<dbReference type="InterPro" id="IPR011711">
    <property type="entry name" value="GntR_C"/>
</dbReference>
<dbReference type="OrthoDB" id="9815654at2"/>
<dbReference type="PANTHER" id="PTHR43537:SF39">
    <property type="entry name" value="HTH-TYPE TRANSCRIPTIONAL REGULATOR MCBR"/>
    <property type="match status" value="1"/>
</dbReference>
<evidence type="ECO:0000256" key="3">
    <source>
        <dbReference type="ARBA" id="ARBA00023163"/>
    </source>
</evidence>
<dbReference type="InterPro" id="IPR036388">
    <property type="entry name" value="WH-like_DNA-bd_sf"/>
</dbReference>
<keyword evidence="2" id="KW-0238">DNA-binding</keyword>
<organism evidence="6 7">
    <name type="scientific">Rhodoplanes elegans</name>
    <dbReference type="NCBI Taxonomy" id="29408"/>
    <lineage>
        <taxon>Bacteria</taxon>
        <taxon>Pseudomonadati</taxon>
        <taxon>Pseudomonadota</taxon>
        <taxon>Alphaproteobacteria</taxon>
        <taxon>Hyphomicrobiales</taxon>
        <taxon>Nitrobacteraceae</taxon>
        <taxon>Rhodoplanes</taxon>
    </lineage>
</organism>
<dbReference type="AlphaFoldDB" id="A0A327KS37"/>
<dbReference type="PANTHER" id="PTHR43537">
    <property type="entry name" value="TRANSCRIPTIONAL REGULATOR, GNTR FAMILY"/>
    <property type="match status" value="1"/>
</dbReference>
<dbReference type="GO" id="GO:0003677">
    <property type="term" value="F:DNA binding"/>
    <property type="evidence" value="ECO:0007669"/>
    <property type="project" value="UniProtKB-KW"/>
</dbReference>
<feature type="compositionally biased region" description="Basic and acidic residues" evidence="4">
    <location>
        <begin position="13"/>
        <end position="28"/>
    </location>
</feature>
<evidence type="ECO:0000256" key="1">
    <source>
        <dbReference type="ARBA" id="ARBA00023015"/>
    </source>
</evidence>
<dbReference type="SMART" id="SM00345">
    <property type="entry name" value="HTH_GNTR"/>
    <property type="match status" value="1"/>
</dbReference>
<dbReference type="InterPro" id="IPR008920">
    <property type="entry name" value="TF_FadR/GntR_C"/>
</dbReference>
<evidence type="ECO:0000313" key="7">
    <source>
        <dbReference type="Proteomes" id="UP000248863"/>
    </source>
</evidence>
<accession>A0A327KS37</accession>
<evidence type="ECO:0000259" key="5">
    <source>
        <dbReference type="PROSITE" id="PS50949"/>
    </source>
</evidence>
<evidence type="ECO:0000313" key="6">
    <source>
        <dbReference type="EMBL" id="RAI41107.1"/>
    </source>
</evidence>
<dbReference type="SUPFAM" id="SSF48008">
    <property type="entry name" value="GntR ligand-binding domain-like"/>
    <property type="match status" value="1"/>
</dbReference>
<protein>
    <recommendedName>
        <fullName evidence="5">HTH gntR-type domain-containing protein</fullName>
    </recommendedName>
</protein>
<keyword evidence="3" id="KW-0804">Transcription</keyword>
<keyword evidence="1" id="KW-0805">Transcription regulation</keyword>
<keyword evidence="7" id="KW-1185">Reference proteome</keyword>
<dbReference type="SUPFAM" id="SSF46785">
    <property type="entry name" value="Winged helix' DNA-binding domain"/>
    <property type="match status" value="1"/>
</dbReference>
<dbReference type="GO" id="GO:0003700">
    <property type="term" value="F:DNA-binding transcription factor activity"/>
    <property type="evidence" value="ECO:0007669"/>
    <property type="project" value="InterPro"/>
</dbReference>
<dbReference type="Gene3D" id="1.20.120.530">
    <property type="entry name" value="GntR ligand-binding domain-like"/>
    <property type="match status" value="1"/>
</dbReference>
<dbReference type="Gene3D" id="1.10.10.10">
    <property type="entry name" value="Winged helix-like DNA-binding domain superfamily/Winged helix DNA-binding domain"/>
    <property type="match status" value="1"/>
</dbReference>
<evidence type="ECO:0000256" key="4">
    <source>
        <dbReference type="SAM" id="MobiDB-lite"/>
    </source>
</evidence>
<evidence type="ECO:0000256" key="2">
    <source>
        <dbReference type="ARBA" id="ARBA00023125"/>
    </source>
</evidence>
<dbReference type="Proteomes" id="UP000248863">
    <property type="component" value="Unassembled WGS sequence"/>
</dbReference>
<dbReference type="Pfam" id="PF00392">
    <property type="entry name" value="GntR"/>
    <property type="match status" value="1"/>
</dbReference>
<feature type="compositionally biased region" description="Basic residues" evidence="4">
    <location>
        <begin position="1"/>
        <end position="12"/>
    </location>
</feature>
<sequence>MAVHRAGRRGRVAPRDCRSRATRNEEMPKAAAKLKKIEREPLWDLAQVQLRDALLAGHFPPGRPLLLRDLAETFGISITPVRDAISRLVAQGVLHQGPRNSAVVPTLTVRELRNLTLVRCELEGRAAREAAARTEPKALVALEAGLRTMQGMVERHSLTGYLDVHREFHFAIYAMADVSVLQEMIENLWLRCGPVLSFVVPHYVLQRKGMDHHAAVCEALRRGDGAAAEAEIVADIEGAARYLEGLAGPDDIIQRRCA</sequence>
<dbReference type="EMBL" id="NPEU01000025">
    <property type="protein sequence ID" value="RAI41107.1"/>
    <property type="molecule type" value="Genomic_DNA"/>
</dbReference>
<dbReference type="InterPro" id="IPR000524">
    <property type="entry name" value="Tscrpt_reg_HTH_GntR"/>
</dbReference>
<dbReference type="InterPro" id="IPR036390">
    <property type="entry name" value="WH_DNA-bd_sf"/>
</dbReference>
<dbReference type="PROSITE" id="PS50949">
    <property type="entry name" value="HTH_GNTR"/>
    <property type="match status" value="1"/>
</dbReference>
<dbReference type="Pfam" id="PF07729">
    <property type="entry name" value="FCD"/>
    <property type="match status" value="1"/>
</dbReference>
<reference evidence="6 7" key="1">
    <citation type="submission" date="2017-07" db="EMBL/GenBank/DDBJ databases">
        <title>Draft Genome Sequences of Select Purple Nonsulfur Bacteria.</title>
        <authorList>
            <person name="Lasarre B."/>
            <person name="Mckinlay J.B."/>
        </authorList>
    </citation>
    <scope>NUCLEOTIDE SEQUENCE [LARGE SCALE GENOMIC DNA]</scope>
    <source>
        <strain evidence="6 7">DSM 11907</strain>
    </source>
</reference>